<keyword evidence="3" id="KW-0472">Membrane</keyword>
<dbReference type="EMBL" id="JAZHPZ010000002">
    <property type="protein sequence ID" value="MEF2965306.1"/>
    <property type="molecule type" value="Genomic_DNA"/>
</dbReference>
<feature type="transmembrane region" description="Helical" evidence="3">
    <location>
        <begin position="23"/>
        <end position="42"/>
    </location>
</feature>
<evidence type="ECO:0000256" key="1">
    <source>
        <dbReference type="ARBA" id="ARBA00004613"/>
    </source>
</evidence>
<keyword evidence="2" id="KW-0732">Signal</keyword>
<dbReference type="InterPro" id="IPR011330">
    <property type="entry name" value="Glyco_hydro/deAcase_b/a-brl"/>
</dbReference>
<accession>A0ABU7VNG8</accession>
<dbReference type="InterPro" id="IPR051398">
    <property type="entry name" value="Polysacch_Deacetylase"/>
</dbReference>
<dbReference type="Pfam" id="PF01522">
    <property type="entry name" value="Polysacc_deac_1"/>
    <property type="match status" value="1"/>
</dbReference>
<gene>
    <name evidence="5" type="ORF">V3851_05625</name>
</gene>
<name>A0ABU7VNG8_9BACL</name>
<evidence type="ECO:0000259" key="4">
    <source>
        <dbReference type="Pfam" id="PF01522"/>
    </source>
</evidence>
<proteinExistence type="predicted"/>
<keyword evidence="3" id="KW-0812">Transmembrane</keyword>
<reference evidence="5 6" key="1">
    <citation type="submission" date="2024-02" db="EMBL/GenBank/DDBJ databases">
        <title>A nitrogen-fixing paenibacillus bacterium.</title>
        <authorList>
            <person name="Zhang W.L."/>
            <person name="Chen S.F."/>
        </authorList>
    </citation>
    <scope>NUCLEOTIDE SEQUENCE [LARGE SCALE GENOMIC DNA]</scope>
    <source>
        <strain evidence="5 6">M1</strain>
    </source>
</reference>
<dbReference type="Gene3D" id="3.20.20.370">
    <property type="entry name" value="Glycoside hydrolase/deacetylase"/>
    <property type="match status" value="1"/>
</dbReference>
<dbReference type="Gene3D" id="2.60.120.560">
    <property type="entry name" value="Exo-inulinase, domain 1"/>
    <property type="match status" value="1"/>
</dbReference>
<keyword evidence="6" id="KW-1185">Reference proteome</keyword>
<evidence type="ECO:0000313" key="6">
    <source>
        <dbReference type="Proteomes" id="UP001306950"/>
    </source>
</evidence>
<comment type="caution">
    <text evidence="5">The sequence shown here is derived from an EMBL/GenBank/DDBJ whole genome shotgun (WGS) entry which is preliminary data.</text>
</comment>
<dbReference type="RefSeq" id="WP_331845540.1">
    <property type="nucleotide sequence ID" value="NZ_JAZHPZ010000002.1"/>
</dbReference>
<evidence type="ECO:0000256" key="2">
    <source>
        <dbReference type="ARBA" id="ARBA00022729"/>
    </source>
</evidence>
<organism evidence="5 6">
    <name type="scientific">Paenibacillus haidiansis</name>
    <dbReference type="NCBI Taxonomy" id="1574488"/>
    <lineage>
        <taxon>Bacteria</taxon>
        <taxon>Bacillati</taxon>
        <taxon>Bacillota</taxon>
        <taxon>Bacilli</taxon>
        <taxon>Bacillales</taxon>
        <taxon>Paenibacillaceae</taxon>
        <taxon>Paenibacillus</taxon>
    </lineage>
</organism>
<keyword evidence="3" id="KW-1133">Transmembrane helix</keyword>
<dbReference type="InterPro" id="IPR002509">
    <property type="entry name" value="NODB_dom"/>
</dbReference>
<sequence>MVNRKRNPALNVRRKNRIKVEKTILQALILLVLGALLINALFHIQRYREPDKSEWTARQQGFIAISYFGVGRSGSAKLVAKRQLDEQLRALHDLGYVTISQQDIIDYYTKGKPLPDKALFLSFEDGRNDSALFAQPLLEKYNYKATFLSYADKMGNSERKFLQPKEMLRMTKTGFWELGTNGYRLSYINIFDKEGRFLGQKAEKELTDKSQIEYYNHYLMDFIRDENMIPLEDRDEMEARIKGDYDAMQDIYTETLGYVPSVYMIMHANALGEGMNRLVTEANNDNIGKLFRIHFNREGKALNSPDESILDLTRVQPAPYWSTNHLLMKIAKDTGEPVRFVQGNEREAEQWNLEAGAAEFKDNEIILTSSPGESGQLILKGSESTRDVTVKAEALGNVVGKQSIYLRYDRERDSFVRLILENNDIRLEQKKPGQTEELLFSRELDPVTWSPDDLAFDKASVYTKAQTAAGTASGEDEYPINIGGNRSIELAINGSTLKLTVDKQVLLAGMKIDESIAAGGVAFASEYNEHNKKDDIYDAVFKNVEILDTDDASGKESHLFSNRSAGFKGLIAKAREAVNNAVDWAIETF</sequence>
<dbReference type="Proteomes" id="UP001306950">
    <property type="component" value="Unassembled WGS sequence"/>
</dbReference>
<feature type="domain" description="NodB homology" evidence="4">
    <location>
        <begin position="112"/>
        <end position="200"/>
    </location>
</feature>
<dbReference type="PANTHER" id="PTHR34216">
    <property type="match status" value="1"/>
</dbReference>
<dbReference type="SUPFAM" id="SSF88713">
    <property type="entry name" value="Glycoside hydrolase/deacetylase"/>
    <property type="match status" value="1"/>
</dbReference>
<dbReference type="PANTHER" id="PTHR34216:SF3">
    <property type="entry name" value="POLY-BETA-1,6-N-ACETYL-D-GLUCOSAMINE N-DEACETYLASE"/>
    <property type="match status" value="1"/>
</dbReference>
<evidence type="ECO:0000313" key="5">
    <source>
        <dbReference type="EMBL" id="MEF2965306.1"/>
    </source>
</evidence>
<protein>
    <submittedName>
        <fullName evidence="5">Polysaccharide deacetylase family protein</fullName>
    </submittedName>
</protein>
<evidence type="ECO:0000256" key="3">
    <source>
        <dbReference type="SAM" id="Phobius"/>
    </source>
</evidence>
<comment type="subcellular location">
    <subcellularLocation>
        <location evidence="1">Secreted</location>
    </subcellularLocation>
</comment>